<gene>
    <name evidence="1" type="ORF">BAY60_22350</name>
</gene>
<protein>
    <submittedName>
        <fullName evidence="1">Uncharacterized protein</fullName>
    </submittedName>
</protein>
<dbReference type="PROSITE" id="PS51257">
    <property type="entry name" value="PROKAR_LIPOPROTEIN"/>
    <property type="match status" value="1"/>
</dbReference>
<dbReference type="InterPro" id="IPR012347">
    <property type="entry name" value="Ferritin-like"/>
</dbReference>
<dbReference type="Pfam" id="PF03713">
    <property type="entry name" value="DUF305"/>
    <property type="match status" value="1"/>
</dbReference>
<dbReference type="PANTHER" id="PTHR36933">
    <property type="entry name" value="SLL0788 PROTEIN"/>
    <property type="match status" value="1"/>
</dbReference>
<evidence type="ECO:0000313" key="1">
    <source>
        <dbReference type="EMBL" id="PXY22578.1"/>
    </source>
</evidence>
<organism evidence="1 2">
    <name type="scientific">Prauserella muralis</name>
    <dbReference type="NCBI Taxonomy" id="588067"/>
    <lineage>
        <taxon>Bacteria</taxon>
        <taxon>Bacillati</taxon>
        <taxon>Actinomycetota</taxon>
        <taxon>Actinomycetes</taxon>
        <taxon>Pseudonocardiales</taxon>
        <taxon>Pseudonocardiaceae</taxon>
        <taxon>Prauserella</taxon>
    </lineage>
</organism>
<dbReference type="InterPro" id="IPR005183">
    <property type="entry name" value="DUF305_CopM-like"/>
</dbReference>
<dbReference type="EMBL" id="MASW01000005">
    <property type="protein sequence ID" value="PXY22578.1"/>
    <property type="molecule type" value="Genomic_DNA"/>
</dbReference>
<dbReference type="PANTHER" id="PTHR36933:SF1">
    <property type="entry name" value="SLL0788 PROTEIN"/>
    <property type="match status" value="1"/>
</dbReference>
<comment type="caution">
    <text evidence="1">The sequence shown here is derived from an EMBL/GenBank/DDBJ whole genome shotgun (WGS) entry which is preliminary data.</text>
</comment>
<keyword evidence="2" id="KW-1185">Reference proteome</keyword>
<reference evidence="1 2" key="1">
    <citation type="submission" date="2016-07" db="EMBL/GenBank/DDBJ databases">
        <title>Draft genome sequence of Prauserella muralis DSM 45305, isolated from a mould-covered wall in an indoor environment.</title>
        <authorList>
            <person name="Ruckert C."/>
            <person name="Albersmeier A."/>
            <person name="Jiang C.-L."/>
            <person name="Jiang Y."/>
            <person name="Kalinowski J."/>
            <person name="Schneider O."/>
            <person name="Winkler A."/>
            <person name="Zotchev S.B."/>
        </authorList>
    </citation>
    <scope>NUCLEOTIDE SEQUENCE [LARGE SCALE GENOMIC DNA]</scope>
    <source>
        <strain evidence="1 2">DSM 45305</strain>
    </source>
</reference>
<evidence type="ECO:0000313" key="2">
    <source>
        <dbReference type="Proteomes" id="UP000249915"/>
    </source>
</evidence>
<dbReference type="Gene3D" id="1.20.1260.10">
    <property type="match status" value="1"/>
</dbReference>
<dbReference type="AlphaFoldDB" id="A0A2V4AQ15"/>
<accession>A0A2V4AQ15</accession>
<sequence length="190" mass="20001">MRRMAPTVLIVLLLGLLAGCGPESEQAPLDGGGTGGGGNAADVAFAQAMIPHHEQSIELAELVPQRRTSDYVRELAAEITRKETAEIERMAQWLRAWGAAVPSAADHAGHAMPGMLAPGAIPALQAAPDDAFEQRWLRTLATHLGHGIDMAEKLLAQGSHPGTRTLAENIVNAQQAEVATINDRLAAARG</sequence>
<name>A0A2V4AQ15_9PSEU</name>
<proteinExistence type="predicted"/>
<dbReference type="Proteomes" id="UP000249915">
    <property type="component" value="Unassembled WGS sequence"/>
</dbReference>